<comment type="caution">
    <text evidence="2">The sequence shown here is derived from an EMBL/GenBank/DDBJ whole genome shotgun (WGS) entry which is preliminary data.</text>
</comment>
<keyword evidence="1" id="KW-0732">Signal</keyword>
<gene>
    <name evidence="2" type="ORF">ANE_LOCUS14340</name>
</gene>
<reference evidence="2" key="1">
    <citation type="submission" date="2019-07" db="EMBL/GenBank/DDBJ databases">
        <authorList>
            <person name="Dittberner H."/>
        </authorList>
    </citation>
    <scope>NUCLEOTIDE SEQUENCE [LARGE SCALE GENOMIC DNA]</scope>
</reference>
<feature type="signal peptide" evidence="1">
    <location>
        <begin position="1"/>
        <end position="23"/>
    </location>
</feature>
<dbReference type="EMBL" id="CABITT030000005">
    <property type="protein sequence ID" value="VVB03896.1"/>
    <property type="molecule type" value="Genomic_DNA"/>
</dbReference>
<proteinExistence type="predicted"/>
<sequence>MKGTTIISVIVSLLFALVTTTEAFDPVLDYGTGKQIHRQDGLGARPSRVVQLVPVRAPDRNGEFVKTEVKCRVRFNDSTNYWNDLADSYRITETDIAPLDGGAFKFEETNKKRVYRMVYRFLNSDFYEVGMQVKTRNNEDKYYLATDRKRKELRLINEETLNQVRFTFEKL</sequence>
<feature type="chain" id="PRO_5021787348" evidence="1">
    <location>
        <begin position="24"/>
        <end position="171"/>
    </location>
</feature>
<dbReference type="AlphaFoldDB" id="A0A565BRA0"/>
<accession>A0A565BRA0</accession>
<name>A0A565BRA0_9BRAS</name>
<organism evidence="2 3">
    <name type="scientific">Arabis nemorensis</name>
    <dbReference type="NCBI Taxonomy" id="586526"/>
    <lineage>
        <taxon>Eukaryota</taxon>
        <taxon>Viridiplantae</taxon>
        <taxon>Streptophyta</taxon>
        <taxon>Embryophyta</taxon>
        <taxon>Tracheophyta</taxon>
        <taxon>Spermatophyta</taxon>
        <taxon>Magnoliopsida</taxon>
        <taxon>eudicotyledons</taxon>
        <taxon>Gunneridae</taxon>
        <taxon>Pentapetalae</taxon>
        <taxon>rosids</taxon>
        <taxon>malvids</taxon>
        <taxon>Brassicales</taxon>
        <taxon>Brassicaceae</taxon>
        <taxon>Arabideae</taxon>
        <taxon>Arabis</taxon>
    </lineage>
</organism>
<evidence type="ECO:0000313" key="3">
    <source>
        <dbReference type="Proteomes" id="UP000489600"/>
    </source>
</evidence>
<evidence type="ECO:0000256" key="1">
    <source>
        <dbReference type="SAM" id="SignalP"/>
    </source>
</evidence>
<dbReference type="Proteomes" id="UP000489600">
    <property type="component" value="Unassembled WGS sequence"/>
</dbReference>
<keyword evidence="3" id="KW-1185">Reference proteome</keyword>
<evidence type="ECO:0000313" key="2">
    <source>
        <dbReference type="EMBL" id="VVB03896.1"/>
    </source>
</evidence>
<protein>
    <submittedName>
        <fullName evidence="2">Uncharacterized protein</fullName>
    </submittedName>
</protein>